<keyword evidence="7" id="KW-1278">Translocase</keyword>
<evidence type="ECO:0000259" key="18">
    <source>
        <dbReference type="PROSITE" id="PS50857"/>
    </source>
</evidence>
<evidence type="ECO:0000256" key="10">
    <source>
        <dbReference type="ARBA" id="ARBA00023008"/>
    </source>
</evidence>
<evidence type="ECO:0000313" key="20">
    <source>
        <dbReference type="Proteomes" id="UP000199165"/>
    </source>
</evidence>
<name>A0A1I7AWU8_9ACTN</name>
<evidence type="ECO:0000256" key="17">
    <source>
        <dbReference type="SAM" id="Phobius"/>
    </source>
</evidence>
<evidence type="ECO:0000256" key="4">
    <source>
        <dbReference type="ARBA" id="ARBA00022660"/>
    </source>
</evidence>
<feature type="transmembrane region" description="Helical" evidence="17">
    <location>
        <begin position="115"/>
        <end position="138"/>
    </location>
</feature>
<dbReference type="Pfam" id="PF00116">
    <property type="entry name" value="COX2"/>
    <property type="match status" value="1"/>
</dbReference>
<dbReference type="GO" id="GO:0005507">
    <property type="term" value="F:copper ion binding"/>
    <property type="evidence" value="ECO:0007669"/>
    <property type="project" value="InterPro"/>
</dbReference>
<evidence type="ECO:0000313" key="19">
    <source>
        <dbReference type="EMBL" id="SFT79371.1"/>
    </source>
</evidence>
<keyword evidence="20" id="KW-1185">Reference proteome</keyword>
<dbReference type="InterPro" id="IPR011759">
    <property type="entry name" value="Cyt_c_oxidase_su2_TM_dom"/>
</dbReference>
<evidence type="ECO:0000256" key="13">
    <source>
        <dbReference type="ARBA" id="ARBA00047816"/>
    </source>
</evidence>
<gene>
    <name evidence="19" type="ORF">SAMN04487904_108177</name>
</gene>
<evidence type="ECO:0000256" key="6">
    <source>
        <dbReference type="ARBA" id="ARBA00022723"/>
    </source>
</evidence>
<comment type="catalytic activity">
    <reaction evidence="13 15">
        <text>4 Fe(II)-[cytochrome c] + O2 + 8 H(+)(in) = 4 Fe(III)-[cytochrome c] + 2 H2O + 4 H(+)(out)</text>
        <dbReference type="Rhea" id="RHEA:11436"/>
        <dbReference type="Rhea" id="RHEA-COMP:10350"/>
        <dbReference type="Rhea" id="RHEA-COMP:14399"/>
        <dbReference type="ChEBI" id="CHEBI:15377"/>
        <dbReference type="ChEBI" id="CHEBI:15378"/>
        <dbReference type="ChEBI" id="CHEBI:15379"/>
        <dbReference type="ChEBI" id="CHEBI:29033"/>
        <dbReference type="ChEBI" id="CHEBI:29034"/>
        <dbReference type="EC" id="7.1.1.9"/>
    </reaction>
</comment>
<dbReference type="Gene3D" id="1.10.287.90">
    <property type="match status" value="1"/>
</dbReference>
<keyword evidence="11 17" id="KW-0472">Membrane</keyword>
<evidence type="ECO:0000256" key="9">
    <source>
        <dbReference type="ARBA" id="ARBA00022989"/>
    </source>
</evidence>
<keyword evidence="5 14" id="KW-0812">Transmembrane</keyword>
<keyword evidence="8 14" id="KW-0249">Electron transport</keyword>
<keyword evidence="3 14" id="KW-0813">Transport</keyword>
<dbReference type="InterPro" id="IPR001505">
    <property type="entry name" value="Copper_CuA"/>
</dbReference>
<dbReference type="STRING" id="995060.SAMN04487904_108177"/>
<comment type="cofactor">
    <cofactor evidence="15">
        <name>Cu cation</name>
        <dbReference type="ChEBI" id="CHEBI:23378"/>
    </cofactor>
    <text evidence="15">Binds a copper A center.</text>
</comment>
<comment type="function">
    <text evidence="12 15">Subunits I and II form the functional core of the enzyme complex. Electrons originating in cytochrome c are transferred via heme a and Cu(A) to the binuclear center formed by heme a3 and Cu(B).</text>
</comment>
<comment type="similarity">
    <text evidence="2 14">Belongs to the cytochrome c oxidase subunit 2 family.</text>
</comment>
<dbReference type="PRINTS" id="PR01166">
    <property type="entry name" value="CYCOXIDASEII"/>
</dbReference>
<evidence type="ECO:0000256" key="11">
    <source>
        <dbReference type="ARBA" id="ARBA00023136"/>
    </source>
</evidence>
<dbReference type="PROSITE" id="PS50857">
    <property type="entry name" value="COX2_CUA"/>
    <property type="match status" value="1"/>
</dbReference>
<dbReference type="GO" id="GO:0005886">
    <property type="term" value="C:plasma membrane"/>
    <property type="evidence" value="ECO:0007669"/>
    <property type="project" value="UniProtKB-SubCell"/>
</dbReference>
<dbReference type="PROSITE" id="PS00078">
    <property type="entry name" value="COX2"/>
    <property type="match status" value="1"/>
</dbReference>
<feature type="domain" description="Cytochrome oxidase subunit II copper A binding" evidence="18">
    <location>
        <begin position="188"/>
        <end position="317"/>
    </location>
</feature>
<dbReference type="GO" id="GO:0016491">
    <property type="term" value="F:oxidoreductase activity"/>
    <property type="evidence" value="ECO:0007669"/>
    <property type="project" value="InterPro"/>
</dbReference>
<dbReference type="InterPro" id="IPR002429">
    <property type="entry name" value="CcO_II-like_C"/>
</dbReference>
<evidence type="ECO:0000256" key="14">
    <source>
        <dbReference type="RuleBase" id="RU000456"/>
    </source>
</evidence>
<feature type="transmembrane region" description="Helical" evidence="17">
    <location>
        <begin position="159"/>
        <end position="177"/>
    </location>
</feature>
<evidence type="ECO:0000256" key="2">
    <source>
        <dbReference type="ARBA" id="ARBA00007866"/>
    </source>
</evidence>
<evidence type="ECO:0000256" key="7">
    <source>
        <dbReference type="ARBA" id="ARBA00022967"/>
    </source>
</evidence>
<dbReference type="GO" id="GO:0042773">
    <property type="term" value="P:ATP synthesis coupled electron transport"/>
    <property type="evidence" value="ECO:0007669"/>
    <property type="project" value="TreeGrafter"/>
</dbReference>
<evidence type="ECO:0000256" key="5">
    <source>
        <dbReference type="ARBA" id="ARBA00022692"/>
    </source>
</evidence>
<dbReference type="PANTHER" id="PTHR22888:SF9">
    <property type="entry name" value="CYTOCHROME C OXIDASE SUBUNIT 2"/>
    <property type="match status" value="1"/>
</dbReference>
<comment type="subcellular location">
    <subcellularLocation>
        <location evidence="14">Cell membrane</location>
        <topology evidence="14">Multi-pass membrane protein</topology>
    </subcellularLocation>
    <subcellularLocation>
        <location evidence="1">Membrane</location>
        <topology evidence="1">Multi-pass membrane protein</topology>
    </subcellularLocation>
</comment>
<evidence type="ECO:0000256" key="15">
    <source>
        <dbReference type="RuleBase" id="RU004024"/>
    </source>
</evidence>
<dbReference type="AlphaFoldDB" id="A0A1I7AWU8"/>
<dbReference type="SUPFAM" id="SSF81464">
    <property type="entry name" value="Cytochrome c oxidase subunit II-like, transmembrane region"/>
    <property type="match status" value="1"/>
</dbReference>
<protein>
    <recommendedName>
        <fullName evidence="15">Cytochrome c oxidase subunit 2</fullName>
        <ecNumber evidence="15">7.1.1.9</ecNumber>
    </recommendedName>
</protein>
<keyword evidence="9 17" id="KW-1133">Transmembrane helix</keyword>
<dbReference type="InterPro" id="IPR036257">
    <property type="entry name" value="Cyt_c_oxidase_su2_TM_sf"/>
</dbReference>
<reference evidence="20" key="1">
    <citation type="submission" date="2016-10" db="EMBL/GenBank/DDBJ databases">
        <authorList>
            <person name="Varghese N."/>
            <person name="Submissions S."/>
        </authorList>
    </citation>
    <scope>NUCLEOTIDE SEQUENCE [LARGE SCALE GENOMIC DNA]</scope>
    <source>
        <strain evidence="20">DSM 45501</strain>
    </source>
</reference>
<evidence type="ECO:0000256" key="12">
    <source>
        <dbReference type="ARBA" id="ARBA00024688"/>
    </source>
</evidence>
<dbReference type="InterPro" id="IPR008972">
    <property type="entry name" value="Cupredoxin"/>
</dbReference>
<proteinExistence type="inferred from homology"/>
<dbReference type="Gene3D" id="2.60.40.420">
    <property type="entry name" value="Cupredoxins - blue copper proteins"/>
    <property type="match status" value="1"/>
</dbReference>
<dbReference type="GO" id="GO:0004129">
    <property type="term" value="F:cytochrome-c oxidase activity"/>
    <property type="evidence" value="ECO:0007669"/>
    <property type="project" value="UniProtKB-EC"/>
</dbReference>
<organism evidence="19 20">
    <name type="scientific">Actinopolyspora righensis</name>
    <dbReference type="NCBI Taxonomy" id="995060"/>
    <lineage>
        <taxon>Bacteria</taxon>
        <taxon>Bacillati</taxon>
        <taxon>Actinomycetota</taxon>
        <taxon>Actinomycetes</taxon>
        <taxon>Actinopolysporales</taxon>
        <taxon>Actinopolysporaceae</taxon>
        <taxon>Actinopolyspora</taxon>
        <taxon>Actinopolyspora alba group</taxon>
    </lineage>
</organism>
<dbReference type="Proteomes" id="UP000199165">
    <property type="component" value="Unassembled WGS sequence"/>
</dbReference>
<dbReference type="InterPro" id="IPR045187">
    <property type="entry name" value="CcO_II"/>
</dbReference>
<evidence type="ECO:0000256" key="8">
    <source>
        <dbReference type="ARBA" id="ARBA00022982"/>
    </source>
</evidence>
<accession>A0A1I7AWU8</accession>
<sequence>MIFGHGHDHDSGGVVTPEQYRGYYWARVATVFRRPIFRPEHEAGINASAVPVSFTWRRRRAVALKDGTRVPRLVKVGGLVGLVCVVATGCSPDQVLRFGWPTGVTSDAESMRQLWTWSVIAALAVGVLVWGLIFWTVAFHRKKSDELPRQFQYNNPLEIIYTVIPFVMVVVLFYFTATTQQEVQAEEEPDVAVDVISFQWNWEFRYPGYTTPNGEAVNTVGTTDWTPLLVLPTDSNVEYRLSSKDVIHSFFVPKFHFKRDTFPHPDKNNQDNVFQNTIDREGSFVGRCAELCGTYHSMMNFEVRALSPDKFERFMDLRTQVNPSTGQPYTTAEALTEMDCGELCNPNSVTTIPFDPDRQSSSPRQDGQAVGAGN</sequence>
<evidence type="ECO:0000256" key="3">
    <source>
        <dbReference type="ARBA" id="ARBA00022448"/>
    </source>
</evidence>
<evidence type="ECO:0000256" key="1">
    <source>
        <dbReference type="ARBA" id="ARBA00004141"/>
    </source>
</evidence>
<dbReference type="InterPro" id="IPR014222">
    <property type="entry name" value="Cyt_c_oxidase_su2"/>
</dbReference>
<keyword evidence="6 15" id="KW-0479">Metal-binding</keyword>
<dbReference type="EMBL" id="FPAT01000008">
    <property type="protein sequence ID" value="SFT79371.1"/>
    <property type="molecule type" value="Genomic_DNA"/>
</dbReference>
<keyword evidence="10 15" id="KW-0186">Copper</keyword>
<keyword evidence="4 14" id="KW-0679">Respiratory chain</keyword>
<dbReference type="NCBIfam" id="TIGR02866">
    <property type="entry name" value="CoxB"/>
    <property type="match status" value="1"/>
</dbReference>
<dbReference type="SUPFAM" id="SSF49503">
    <property type="entry name" value="Cupredoxins"/>
    <property type="match status" value="1"/>
</dbReference>
<evidence type="ECO:0000256" key="16">
    <source>
        <dbReference type="SAM" id="MobiDB-lite"/>
    </source>
</evidence>
<dbReference type="EC" id="7.1.1.9" evidence="15"/>
<feature type="region of interest" description="Disordered" evidence="16">
    <location>
        <begin position="352"/>
        <end position="374"/>
    </location>
</feature>
<dbReference type="PANTHER" id="PTHR22888">
    <property type="entry name" value="CYTOCHROME C OXIDASE, SUBUNIT II"/>
    <property type="match status" value="1"/>
</dbReference>
<dbReference type="Pfam" id="PF02790">
    <property type="entry name" value="COX2_TM"/>
    <property type="match status" value="1"/>
</dbReference>